<protein>
    <recommendedName>
        <fullName evidence="4">DUF5666 domain-containing protein</fullName>
    </recommendedName>
</protein>
<accession>A0A2W2BL38</accession>
<evidence type="ECO:0000313" key="2">
    <source>
        <dbReference type="EMBL" id="PZF80988.1"/>
    </source>
</evidence>
<evidence type="ECO:0000256" key="1">
    <source>
        <dbReference type="SAM" id="MobiDB-lite"/>
    </source>
</evidence>
<name>A0A2W2BL38_9ACTN</name>
<keyword evidence="3" id="KW-1185">Reference proteome</keyword>
<dbReference type="EMBL" id="POTW01000069">
    <property type="protein sequence ID" value="PZF80988.1"/>
    <property type="molecule type" value="Genomic_DNA"/>
</dbReference>
<feature type="region of interest" description="Disordered" evidence="1">
    <location>
        <begin position="1"/>
        <end position="34"/>
    </location>
</feature>
<reference evidence="2 3" key="1">
    <citation type="submission" date="2018-01" db="EMBL/GenBank/DDBJ databases">
        <title>Draft genome sequence of Jiangella sp. GTF31.</title>
        <authorList>
            <person name="Sahin N."/>
            <person name="Ay H."/>
            <person name="Saygin H."/>
        </authorList>
    </citation>
    <scope>NUCLEOTIDE SEQUENCE [LARGE SCALE GENOMIC DNA]</scope>
    <source>
        <strain evidence="2 3">GTF31</strain>
    </source>
</reference>
<dbReference type="AlphaFoldDB" id="A0A2W2BL38"/>
<evidence type="ECO:0008006" key="4">
    <source>
        <dbReference type="Google" id="ProtNLM"/>
    </source>
</evidence>
<comment type="caution">
    <text evidence="2">The sequence shown here is derived from an EMBL/GenBank/DDBJ whole genome shotgun (WGS) entry which is preliminary data.</text>
</comment>
<organism evidence="2 3">
    <name type="scientific">Jiangella anatolica</name>
    <dbReference type="NCBI Taxonomy" id="2670374"/>
    <lineage>
        <taxon>Bacteria</taxon>
        <taxon>Bacillati</taxon>
        <taxon>Actinomycetota</taxon>
        <taxon>Actinomycetes</taxon>
        <taxon>Jiangellales</taxon>
        <taxon>Jiangellaceae</taxon>
        <taxon>Jiangella</taxon>
    </lineage>
</organism>
<dbReference type="Proteomes" id="UP000248764">
    <property type="component" value="Unassembled WGS sequence"/>
</dbReference>
<evidence type="ECO:0000313" key="3">
    <source>
        <dbReference type="Proteomes" id="UP000248764"/>
    </source>
</evidence>
<feature type="non-terminal residue" evidence="2">
    <location>
        <position position="132"/>
    </location>
</feature>
<gene>
    <name evidence="2" type="ORF">C1I92_23040</name>
</gene>
<proteinExistence type="predicted"/>
<sequence length="132" mass="12195">MAAGCGSGAEEPTTSFAASGSASEDAEAGGSRPGAFPGAAGMVAAIDGTTLQVQGMSGQVAVTYTDATAITAAVTGSAADVVAGVCVLVRSEDAGPESTEVVATSVAVSAPAADGSCGGGLGGALLGEVRAD</sequence>